<feature type="region of interest" description="Disordered" evidence="1">
    <location>
        <begin position="706"/>
        <end position="725"/>
    </location>
</feature>
<feature type="region of interest" description="Disordered" evidence="1">
    <location>
        <begin position="260"/>
        <end position="286"/>
    </location>
</feature>
<organism evidence="2 3">
    <name type="scientific">Hyaloscypha bicolor E</name>
    <dbReference type="NCBI Taxonomy" id="1095630"/>
    <lineage>
        <taxon>Eukaryota</taxon>
        <taxon>Fungi</taxon>
        <taxon>Dikarya</taxon>
        <taxon>Ascomycota</taxon>
        <taxon>Pezizomycotina</taxon>
        <taxon>Leotiomycetes</taxon>
        <taxon>Helotiales</taxon>
        <taxon>Hyaloscyphaceae</taxon>
        <taxon>Hyaloscypha</taxon>
        <taxon>Hyaloscypha bicolor</taxon>
    </lineage>
</organism>
<feature type="compositionally biased region" description="Polar residues" evidence="1">
    <location>
        <begin position="262"/>
        <end position="280"/>
    </location>
</feature>
<feature type="compositionally biased region" description="Low complexity" evidence="1">
    <location>
        <begin position="706"/>
        <end position="721"/>
    </location>
</feature>
<name>A0A2J6STN8_9HELO</name>
<evidence type="ECO:0000313" key="2">
    <source>
        <dbReference type="EMBL" id="PMD54117.1"/>
    </source>
</evidence>
<feature type="region of interest" description="Disordered" evidence="1">
    <location>
        <begin position="164"/>
        <end position="189"/>
    </location>
</feature>
<feature type="region of interest" description="Disordered" evidence="1">
    <location>
        <begin position="616"/>
        <end position="663"/>
    </location>
</feature>
<evidence type="ECO:0000313" key="3">
    <source>
        <dbReference type="Proteomes" id="UP000235371"/>
    </source>
</evidence>
<keyword evidence="3" id="KW-1185">Reference proteome</keyword>
<gene>
    <name evidence="2" type="ORF">K444DRAFT_135961</name>
</gene>
<protein>
    <submittedName>
        <fullName evidence="2">Uncharacterized protein</fullName>
    </submittedName>
</protein>
<dbReference type="Proteomes" id="UP000235371">
    <property type="component" value="Unassembled WGS sequence"/>
</dbReference>
<dbReference type="InParanoid" id="A0A2J6STN8"/>
<feature type="compositionally biased region" description="Low complexity" evidence="1">
    <location>
        <begin position="645"/>
        <end position="654"/>
    </location>
</feature>
<reference evidence="2 3" key="1">
    <citation type="submission" date="2016-04" db="EMBL/GenBank/DDBJ databases">
        <title>A degradative enzymes factory behind the ericoid mycorrhizal symbiosis.</title>
        <authorList>
            <consortium name="DOE Joint Genome Institute"/>
            <person name="Martino E."/>
            <person name="Morin E."/>
            <person name="Grelet G."/>
            <person name="Kuo A."/>
            <person name="Kohler A."/>
            <person name="Daghino S."/>
            <person name="Barry K."/>
            <person name="Choi C."/>
            <person name="Cichocki N."/>
            <person name="Clum A."/>
            <person name="Copeland A."/>
            <person name="Hainaut M."/>
            <person name="Haridas S."/>
            <person name="Labutti K."/>
            <person name="Lindquist E."/>
            <person name="Lipzen A."/>
            <person name="Khouja H.-R."/>
            <person name="Murat C."/>
            <person name="Ohm R."/>
            <person name="Olson A."/>
            <person name="Spatafora J."/>
            <person name="Veneault-Fourrey C."/>
            <person name="Henrissat B."/>
            <person name="Grigoriev I."/>
            <person name="Martin F."/>
            <person name="Perotto S."/>
        </authorList>
    </citation>
    <scope>NUCLEOTIDE SEQUENCE [LARGE SCALE GENOMIC DNA]</scope>
    <source>
        <strain evidence="2 3">E</strain>
    </source>
</reference>
<dbReference type="GeneID" id="36578587"/>
<proteinExistence type="predicted"/>
<feature type="compositionally biased region" description="Low complexity" evidence="1">
    <location>
        <begin position="538"/>
        <end position="554"/>
    </location>
</feature>
<dbReference type="RefSeq" id="XP_024731021.1">
    <property type="nucleotide sequence ID" value="XM_024870505.1"/>
</dbReference>
<dbReference type="EMBL" id="KZ613866">
    <property type="protein sequence ID" value="PMD54117.1"/>
    <property type="molecule type" value="Genomic_DNA"/>
</dbReference>
<evidence type="ECO:0000256" key="1">
    <source>
        <dbReference type="SAM" id="MobiDB-lite"/>
    </source>
</evidence>
<accession>A0A2J6STN8</accession>
<feature type="region of interest" description="Disordered" evidence="1">
    <location>
        <begin position="538"/>
        <end position="566"/>
    </location>
</feature>
<dbReference type="OrthoDB" id="10344856at2759"/>
<sequence length="783" mass="86142">MQSQHLELDLLDRSRTTQLVLDEDNTSNHRFFLSHLAIYRRTFRPTFSHEIYNRTSHFPYTRLLFTMCTFTTSHHSSCNCVVSRTTTPCPEASELAGPGAYRGSICPAFEHVKVVLDEGEAKCYKHRDGEPAAQMMGGMPERKGSVGEAGAGLGSDVMGRSLERKGSQDETGAGLAFSVRPEKKRSQGEVGLVLGRKGSRAVRVKAGKVREMVRKFDGAAVQEEPASEINTTTKGAHMDSKRKEIEGKMNEMKAKDGMATKINRTSGPRHSSTKVRGTPSQDEERKKTYEGILQAYSSWEIKRASGPRDGDAASVQSLTDSEFDEIFGFKDMTQSTNEFLDHYSVALHSISPLDQDTAEGEDSCIADIANLFIEFLAPNSAVAETILPLAQVNTTTELDQIPTQEEFPIHGPRVSPIAGEDSYLAGLADLTDLVIEAPSHNPTIPETNSTLTQASTTIELDEDKIPVQGDFQIKAPRLSTLVRQYSGLVAPTGELDEPSFLEANFNPMSRFSTVVRQYSDLVSPITDLDNAIHAANNYSASSPSTASSPSQSPDPVTPSHEHLAYLDSPSTTPLLLQIPTHIGHKAKLSNASSSYPDDEAAPCKYRGSHYRFSNYDNNSSEDIPPPGCHPHHKSKHSYASSTYSDNPENNNDPPLLKYHHHTNQTDSGFSSSFDSDPFYISTFNATSPPALTPQTSFGDDFNGQETATTSTPNTFTPQTSFGTDGSNDAYQEWEWEDEEVEDENGENDGRQSLIKDYIPIDGTVWNWDGSRWVGQREDGSFLF</sequence>
<dbReference type="AlphaFoldDB" id="A0A2J6STN8"/>